<protein>
    <submittedName>
        <fullName evidence="2">D-alanyl-D-alanine carboxypeptidase</fullName>
    </submittedName>
</protein>
<dbReference type="EMBL" id="LR797510">
    <property type="protein sequence ID" value="CAB4222190.1"/>
    <property type="molecule type" value="Genomic_DNA"/>
</dbReference>
<feature type="domain" description="Peptidase M15C" evidence="1">
    <location>
        <begin position="74"/>
        <end position="137"/>
    </location>
</feature>
<keyword evidence="2" id="KW-0121">Carboxypeptidase</keyword>
<dbReference type="InterPro" id="IPR039561">
    <property type="entry name" value="Peptidase_M15C"/>
</dbReference>
<dbReference type="GO" id="GO:0004180">
    <property type="term" value="F:carboxypeptidase activity"/>
    <property type="evidence" value="ECO:0007669"/>
    <property type="project" value="UniProtKB-KW"/>
</dbReference>
<dbReference type="Gene3D" id="3.30.1380.10">
    <property type="match status" value="1"/>
</dbReference>
<keyword evidence="2" id="KW-0378">Hydrolase</keyword>
<organism evidence="2">
    <name type="scientific">uncultured Caudovirales phage</name>
    <dbReference type="NCBI Taxonomy" id="2100421"/>
    <lineage>
        <taxon>Viruses</taxon>
        <taxon>Duplodnaviria</taxon>
        <taxon>Heunggongvirae</taxon>
        <taxon>Uroviricota</taxon>
        <taxon>Caudoviricetes</taxon>
        <taxon>Peduoviridae</taxon>
        <taxon>Maltschvirus</taxon>
        <taxon>Maltschvirus maltsch</taxon>
    </lineage>
</organism>
<sequence length="161" mass="18163">MTIHKSQNGWPASKLRDDIHVKNYMVPGTTRHIACAKVVAPLMVGFASEFHRLIEKIDTGTFDDWGYHFALIPGSQSLSNHCSGTAMDINALAHPWKRRGTFPAGHVPMIRALCKKYGLRWGGDYVHGFIDEMHFEININKEQAQALIIRLALPEAKEKKQ</sequence>
<name>A0A6J5T3P3_9CAUD</name>
<keyword evidence="2" id="KW-0645">Protease</keyword>
<accession>A0A6J5T3P3</accession>
<evidence type="ECO:0000313" key="2">
    <source>
        <dbReference type="EMBL" id="CAB4222190.1"/>
    </source>
</evidence>
<gene>
    <name evidence="2" type="ORF">UFOVP1656_20</name>
</gene>
<dbReference type="SUPFAM" id="SSF55166">
    <property type="entry name" value="Hedgehog/DD-peptidase"/>
    <property type="match status" value="1"/>
</dbReference>
<reference evidence="2" key="1">
    <citation type="submission" date="2020-05" db="EMBL/GenBank/DDBJ databases">
        <authorList>
            <person name="Chiriac C."/>
            <person name="Salcher M."/>
            <person name="Ghai R."/>
            <person name="Kavagutti S V."/>
        </authorList>
    </citation>
    <scope>NUCLEOTIDE SEQUENCE</scope>
</reference>
<dbReference type="InterPro" id="IPR009045">
    <property type="entry name" value="Zn_M74/Hedgehog-like"/>
</dbReference>
<dbReference type="Pfam" id="PF13539">
    <property type="entry name" value="Peptidase_M15_4"/>
    <property type="match status" value="1"/>
</dbReference>
<evidence type="ECO:0000259" key="1">
    <source>
        <dbReference type="Pfam" id="PF13539"/>
    </source>
</evidence>
<proteinExistence type="predicted"/>